<dbReference type="GO" id="GO:0001533">
    <property type="term" value="C:cornified envelope"/>
    <property type="evidence" value="ECO:0007669"/>
    <property type="project" value="Ensembl"/>
</dbReference>
<dbReference type="eggNOG" id="ENOG502SD8F">
    <property type="taxonomic scope" value="Eukaryota"/>
</dbReference>
<accession>F6SDY0</accession>
<dbReference type="InParanoid" id="F6SDY0"/>
<keyword evidence="3" id="KW-1185">Reference proteome</keyword>
<dbReference type="GO" id="GO:0051702">
    <property type="term" value="P:biological process involved in interaction with symbiont"/>
    <property type="evidence" value="ECO:0007669"/>
    <property type="project" value="Ensembl"/>
</dbReference>
<evidence type="ECO:0000256" key="1">
    <source>
        <dbReference type="SAM" id="MobiDB-lite"/>
    </source>
</evidence>
<protein>
    <submittedName>
        <fullName evidence="2">Cysteine rich tail 1</fullName>
    </submittedName>
</protein>
<name>F6SDY0_MONDO</name>
<dbReference type="Pfam" id="PF10631">
    <property type="entry name" value="DUF2477"/>
    <property type="match status" value="1"/>
</dbReference>
<sequence length="156" mass="16780">MDPLESVVKNPYTSISIPRAHLRPDLEQQLEQRSQIQTQAPDCSLPTAGGWTKGEAKGGSQIQTKAPDCSLPTAGGWTKGEAKGGSQIQTQASWQQPGNPYGSVKQTSGSTNPPYCNIPPVRRGDDIAHHCCCCPCCRCCRCPRCCRCHSCCCVVS</sequence>
<feature type="compositionally biased region" description="Polar residues" evidence="1">
    <location>
        <begin position="29"/>
        <end position="41"/>
    </location>
</feature>
<organism evidence="2 3">
    <name type="scientific">Monodelphis domestica</name>
    <name type="common">Gray short-tailed opossum</name>
    <dbReference type="NCBI Taxonomy" id="13616"/>
    <lineage>
        <taxon>Eukaryota</taxon>
        <taxon>Metazoa</taxon>
        <taxon>Chordata</taxon>
        <taxon>Craniata</taxon>
        <taxon>Vertebrata</taxon>
        <taxon>Euteleostomi</taxon>
        <taxon>Mammalia</taxon>
        <taxon>Metatheria</taxon>
        <taxon>Didelphimorphia</taxon>
        <taxon>Didelphidae</taxon>
        <taxon>Monodelphis</taxon>
    </lineage>
</organism>
<dbReference type="Ensembl" id="ENSMODT00000030836.2">
    <property type="protein sequence ID" value="ENSMODP00000029263.2"/>
    <property type="gene ID" value="ENSMODG00000023282.2"/>
</dbReference>
<dbReference type="FunCoup" id="F6SDY0">
    <property type="interactions" value="34"/>
</dbReference>
<dbReference type="HOGENOM" id="CLU_2711332_0_0_1"/>
<dbReference type="GO" id="GO:0042802">
    <property type="term" value="F:identical protein binding"/>
    <property type="evidence" value="ECO:0007669"/>
    <property type="project" value="Ensembl"/>
</dbReference>
<dbReference type="PANTHER" id="PTHR37879:SF1">
    <property type="entry name" value="CYSTEINE-RICH TAIL PROTEIN 1"/>
    <property type="match status" value="1"/>
</dbReference>
<gene>
    <name evidence="2" type="primary">CYSRT1</name>
</gene>
<reference evidence="2" key="3">
    <citation type="submission" date="2025-09" db="UniProtKB">
        <authorList>
            <consortium name="Ensembl"/>
        </authorList>
    </citation>
    <scope>IDENTIFICATION</scope>
</reference>
<reference evidence="2" key="2">
    <citation type="submission" date="2025-08" db="UniProtKB">
        <authorList>
            <consortium name="Ensembl"/>
        </authorList>
    </citation>
    <scope>IDENTIFICATION</scope>
</reference>
<dbReference type="InterPro" id="IPR018904">
    <property type="entry name" value="UPF0574"/>
</dbReference>
<dbReference type="PANTHER" id="PTHR37879">
    <property type="entry name" value="CYSTEINE-RICH TAIL PROTEIN 1"/>
    <property type="match status" value="1"/>
</dbReference>
<dbReference type="OMA" id="CHRCCCV"/>
<feature type="region of interest" description="Disordered" evidence="1">
    <location>
        <begin position="29"/>
        <end position="110"/>
    </location>
</feature>
<evidence type="ECO:0000313" key="3">
    <source>
        <dbReference type="Proteomes" id="UP000002280"/>
    </source>
</evidence>
<dbReference type="AlphaFoldDB" id="F6SDY0"/>
<evidence type="ECO:0000313" key="2">
    <source>
        <dbReference type="Ensembl" id="ENSMODP00000029263.2"/>
    </source>
</evidence>
<dbReference type="Bgee" id="ENSMODG00000023282">
    <property type="expression patterns" value="Expressed in lung and 12 other cell types or tissues"/>
</dbReference>
<feature type="compositionally biased region" description="Polar residues" evidence="1">
    <location>
        <begin position="86"/>
        <end position="110"/>
    </location>
</feature>
<dbReference type="Proteomes" id="UP000002280">
    <property type="component" value="Chromosome 1"/>
</dbReference>
<proteinExistence type="predicted"/>
<dbReference type="GeneTree" id="ENSGT00390000003233"/>
<reference evidence="2 3" key="1">
    <citation type="journal article" date="2007" name="Nature">
        <title>Genome of the marsupial Monodelphis domestica reveals innovation in non-coding sequences.</title>
        <authorList>
            <person name="Mikkelsen T.S."/>
            <person name="Wakefield M.J."/>
            <person name="Aken B."/>
            <person name="Amemiya C.T."/>
            <person name="Chang J.L."/>
            <person name="Duke S."/>
            <person name="Garber M."/>
            <person name="Gentles A.J."/>
            <person name="Goodstadt L."/>
            <person name="Heger A."/>
            <person name="Jurka J."/>
            <person name="Kamal M."/>
            <person name="Mauceli E."/>
            <person name="Searle S.M."/>
            <person name="Sharpe T."/>
            <person name="Baker M.L."/>
            <person name="Batzer M.A."/>
            <person name="Benos P.V."/>
            <person name="Belov K."/>
            <person name="Clamp M."/>
            <person name="Cook A."/>
            <person name="Cuff J."/>
            <person name="Das R."/>
            <person name="Davidow L."/>
            <person name="Deakin J.E."/>
            <person name="Fazzari M.J."/>
            <person name="Glass J.L."/>
            <person name="Grabherr M."/>
            <person name="Greally J.M."/>
            <person name="Gu W."/>
            <person name="Hore T.A."/>
            <person name="Huttley G.A."/>
            <person name="Kleber M."/>
            <person name="Jirtle R.L."/>
            <person name="Koina E."/>
            <person name="Lee J.T."/>
            <person name="Mahony S."/>
            <person name="Marra M.A."/>
            <person name="Miller R.D."/>
            <person name="Nicholls R.D."/>
            <person name="Oda M."/>
            <person name="Papenfuss A.T."/>
            <person name="Parra Z.E."/>
            <person name="Pollock D.D."/>
            <person name="Ray D.A."/>
            <person name="Schein J.E."/>
            <person name="Speed T.P."/>
            <person name="Thompson K."/>
            <person name="VandeBerg J.L."/>
            <person name="Wade C.M."/>
            <person name="Walker J.A."/>
            <person name="Waters P.D."/>
            <person name="Webber C."/>
            <person name="Weidman J.R."/>
            <person name="Xie X."/>
            <person name="Zody M.C."/>
            <person name="Baldwin J."/>
            <person name="Abdouelleil A."/>
            <person name="Abdulkadir J."/>
            <person name="Abebe A."/>
            <person name="Abera B."/>
            <person name="Abreu J."/>
            <person name="Acer S.C."/>
            <person name="Aftuck L."/>
            <person name="Alexander A."/>
            <person name="An P."/>
            <person name="Anderson E."/>
            <person name="Anderson S."/>
            <person name="Arachi H."/>
            <person name="Azer M."/>
            <person name="Bachantsang P."/>
            <person name="Barry A."/>
            <person name="Bayul T."/>
            <person name="Berlin A."/>
            <person name="Bessette D."/>
            <person name="Bloom T."/>
            <person name="Bloom T."/>
            <person name="Boguslavskiy L."/>
            <person name="Bonnet C."/>
            <person name="Boukhgalter B."/>
            <person name="Bourzgui I."/>
            <person name="Brown A."/>
            <person name="Cahill P."/>
            <person name="Channer S."/>
            <person name="Cheshatsang Y."/>
            <person name="Chuda L."/>
            <person name="Citroen M."/>
            <person name="Collymore A."/>
            <person name="Cooke P."/>
            <person name="Costello M."/>
            <person name="D'Aco K."/>
            <person name="Daza R."/>
            <person name="De Haan G."/>
            <person name="DeGray S."/>
            <person name="DeMaso C."/>
            <person name="Dhargay N."/>
            <person name="Dooley K."/>
            <person name="Dooley E."/>
            <person name="Doricent M."/>
            <person name="Dorje P."/>
            <person name="Dorjee K."/>
            <person name="Dupes A."/>
            <person name="Elong R."/>
            <person name="Falk J."/>
            <person name="Farina A."/>
            <person name="Faro S."/>
            <person name="Ferguson D."/>
            <person name="Fisher S."/>
            <person name="Foley C.D."/>
            <person name="Franke A."/>
            <person name="Friedrich D."/>
            <person name="Gadbois L."/>
            <person name="Gearin G."/>
            <person name="Gearin C.R."/>
            <person name="Giannoukos G."/>
            <person name="Goode T."/>
            <person name="Graham J."/>
            <person name="Grandbois E."/>
            <person name="Grewal S."/>
            <person name="Gyaltsen K."/>
            <person name="Hafez N."/>
            <person name="Hagos B."/>
            <person name="Hall J."/>
            <person name="Henson C."/>
            <person name="Hollinger A."/>
            <person name="Honan T."/>
            <person name="Huard M.D."/>
            <person name="Hughes L."/>
            <person name="Hurhula B."/>
            <person name="Husby M.E."/>
            <person name="Kamat A."/>
            <person name="Kanga B."/>
            <person name="Kashin S."/>
            <person name="Khazanovich D."/>
            <person name="Kisner P."/>
            <person name="Lance K."/>
            <person name="Lara M."/>
            <person name="Lee W."/>
            <person name="Lennon N."/>
            <person name="Letendre F."/>
            <person name="LeVine R."/>
            <person name="Lipovsky A."/>
            <person name="Liu X."/>
            <person name="Liu J."/>
            <person name="Liu S."/>
            <person name="Lokyitsang T."/>
            <person name="Lokyitsang Y."/>
            <person name="Lubonja R."/>
            <person name="Lui A."/>
            <person name="MacDonald P."/>
            <person name="Magnisalis V."/>
            <person name="Maru K."/>
            <person name="Matthews C."/>
            <person name="McCusker W."/>
            <person name="McDonough S."/>
            <person name="Mehta T."/>
            <person name="Meldrim J."/>
            <person name="Meneus L."/>
            <person name="Mihai O."/>
            <person name="Mihalev A."/>
            <person name="Mihova T."/>
            <person name="Mittelman R."/>
            <person name="Mlenga V."/>
            <person name="Montmayeur A."/>
            <person name="Mulrain L."/>
            <person name="Navidi A."/>
            <person name="Naylor J."/>
            <person name="Negash T."/>
            <person name="Nguyen T."/>
            <person name="Nguyen N."/>
            <person name="Nicol R."/>
            <person name="Norbu C."/>
            <person name="Norbu N."/>
            <person name="Novod N."/>
            <person name="O'Neill B."/>
            <person name="Osman S."/>
            <person name="Markiewicz E."/>
            <person name="Oyono O.L."/>
            <person name="Patti C."/>
            <person name="Phunkhang P."/>
            <person name="Pierre F."/>
            <person name="Priest M."/>
            <person name="Raghuraman S."/>
            <person name="Rege F."/>
            <person name="Reyes R."/>
            <person name="Rise C."/>
            <person name="Rogov P."/>
            <person name="Ross K."/>
            <person name="Ryan E."/>
            <person name="Settipalli S."/>
            <person name="Shea T."/>
            <person name="Sherpa N."/>
            <person name="Shi L."/>
            <person name="Shih D."/>
            <person name="Sparrow T."/>
            <person name="Spaulding J."/>
            <person name="Stalker J."/>
            <person name="Stange-Thomann N."/>
            <person name="Stavropoulos S."/>
            <person name="Stone C."/>
            <person name="Strader C."/>
            <person name="Tesfaye S."/>
            <person name="Thomson T."/>
            <person name="Thoulutsang Y."/>
            <person name="Thoulutsang D."/>
            <person name="Topham K."/>
            <person name="Topping I."/>
            <person name="Tsamla T."/>
            <person name="Vassiliev H."/>
            <person name="Vo A."/>
            <person name="Wangchuk T."/>
            <person name="Wangdi T."/>
            <person name="Weiand M."/>
            <person name="Wilkinson J."/>
            <person name="Wilson A."/>
            <person name="Yadav S."/>
            <person name="Young G."/>
            <person name="Yu Q."/>
            <person name="Zembek L."/>
            <person name="Zhong D."/>
            <person name="Zimmer A."/>
            <person name="Zwirko Z."/>
            <person name="Jaffe D.B."/>
            <person name="Alvarez P."/>
            <person name="Brockman W."/>
            <person name="Butler J."/>
            <person name="Chin C."/>
            <person name="Gnerre S."/>
            <person name="MacCallum I."/>
            <person name="Graves J.A."/>
            <person name="Ponting C.P."/>
            <person name="Breen M."/>
            <person name="Samollow P.B."/>
            <person name="Lander E.S."/>
            <person name="Lindblad-Toh K."/>
        </authorList>
    </citation>
    <scope>NUCLEOTIDE SEQUENCE [LARGE SCALE GENOMIC DNA]</scope>
</reference>
<dbReference type="GO" id="GO:0061436">
    <property type="term" value="P:establishment of skin barrier"/>
    <property type="evidence" value="ECO:0007669"/>
    <property type="project" value="Ensembl"/>
</dbReference>